<reference evidence="3 4" key="2">
    <citation type="submission" date="2007-04" db="EMBL/GenBank/DDBJ databases">
        <title>Draft genome sequence of Eubacterium ventriosum (ATCC 27560).</title>
        <authorList>
            <person name="Sudarsanam P."/>
            <person name="Ley R."/>
            <person name="Guruge J."/>
            <person name="Turnbaugh P.J."/>
            <person name="Mahowald M."/>
            <person name="Liep D."/>
            <person name="Gordon J."/>
        </authorList>
    </citation>
    <scope>NUCLEOTIDE SEQUENCE [LARGE SCALE GENOMIC DNA]</scope>
    <source>
        <strain evidence="3 4">ATCC 27560</strain>
    </source>
</reference>
<dbReference type="HOGENOM" id="CLU_1155065_0_0_9"/>
<dbReference type="STRING" id="411463.EUBVEN_01592"/>
<protein>
    <submittedName>
        <fullName evidence="3">Uncharacterized protein</fullName>
    </submittedName>
</protein>
<dbReference type="InterPro" id="IPR046103">
    <property type="entry name" value="DUF6040"/>
</dbReference>
<dbReference type="Proteomes" id="UP000006000">
    <property type="component" value="Unassembled WGS sequence"/>
</dbReference>
<dbReference type="Pfam" id="PF19506">
    <property type="entry name" value="DUF6040"/>
    <property type="match status" value="1"/>
</dbReference>
<proteinExistence type="predicted"/>
<feature type="coiled-coil region" evidence="1">
    <location>
        <begin position="11"/>
        <end position="67"/>
    </location>
</feature>
<feature type="transmembrane region" description="Helical" evidence="2">
    <location>
        <begin position="151"/>
        <end position="168"/>
    </location>
</feature>
<keyword evidence="1" id="KW-0175">Coiled coil</keyword>
<dbReference type="EMBL" id="AAVL02000034">
    <property type="protein sequence ID" value="EDM51265.1"/>
    <property type="molecule type" value="Genomic_DNA"/>
</dbReference>
<keyword evidence="2" id="KW-0812">Transmembrane</keyword>
<keyword evidence="2" id="KW-0472">Membrane</keyword>
<evidence type="ECO:0000256" key="2">
    <source>
        <dbReference type="SAM" id="Phobius"/>
    </source>
</evidence>
<keyword evidence="2" id="KW-1133">Transmembrane helix</keyword>
<gene>
    <name evidence="3" type="ORF">EUBVEN_01592</name>
</gene>
<dbReference type="AlphaFoldDB" id="A5Z7A9"/>
<name>A5Z7A9_9FIRM</name>
<comment type="caution">
    <text evidence="3">The sequence shown here is derived from an EMBL/GenBank/DDBJ whole genome shotgun (WGS) entry which is preliminary data.</text>
</comment>
<feature type="transmembrane region" description="Helical" evidence="2">
    <location>
        <begin position="214"/>
        <end position="234"/>
    </location>
</feature>
<feature type="transmembrane region" description="Helical" evidence="2">
    <location>
        <begin position="83"/>
        <end position="103"/>
    </location>
</feature>
<feature type="transmembrane region" description="Helical" evidence="2">
    <location>
        <begin position="189"/>
        <end position="208"/>
    </location>
</feature>
<evidence type="ECO:0000256" key="1">
    <source>
        <dbReference type="SAM" id="Coils"/>
    </source>
</evidence>
<accession>A5Z7A9</accession>
<sequence>MILEISELSARKEADDKLKELETREQKVVSQEKELADRQKHQRTEVNKKVEKKLEEKERELLFSYNRYESSLETKNRILETKYMAGFILTLVYGIVVTLIQMFKSDVFKTDLVDFGKKIVNTGAWVTCQFIDVIDMIYGMKLTENEIGNKAINISLIAVVLFLLILFIKHLWKKNKRCMLFIKGIADRYLLEMFLIILIGNILFGNGIKSITSINLIVLIICEYVIVLVIRRLIKGKSNR</sequence>
<evidence type="ECO:0000313" key="3">
    <source>
        <dbReference type="EMBL" id="EDM51265.1"/>
    </source>
</evidence>
<reference evidence="3 4" key="1">
    <citation type="submission" date="2007-03" db="EMBL/GenBank/DDBJ databases">
        <authorList>
            <person name="Fulton L."/>
            <person name="Clifton S."/>
            <person name="Fulton B."/>
            <person name="Xu J."/>
            <person name="Minx P."/>
            <person name="Pepin K.H."/>
            <person name="Johnson M."/>
            <person name="Thiruvilangam P."/>
            <person name="Bhonagiri V."/>
            <person name="Nash W.E."/>
            <person name="Mardis E.R."/>
            <person name="Wilson R.K."/>
        </authorList>
    </citation>
    <scope>NUCLEOTIDE SEQUENCE [LARGE SCALE GENOMIC DNA]</scope>
    <source>
        <strain evidence="3 4">ATCC 27560</strain>
    </source>
</reference>
<dbReference type="RefSeq" id="WP_005361481.1">
    <property type="nucleotide sequence ID" value="NZ_DS264271.1"/>
</dbReference>
<organism evidence="3 4">
    <name type="scientific">Eubacterium ventriosum ATCC 27560</name>
    <dbReference type="NCBI Taxonomy" id="411463"/>
    <lineage>
        <taxon>Bacteria</taxon>
        <taxon>Bacillati</taxon>
        <taxon>Bacillota</taxon>
        <taxon>Clostridia</taxon>
        <taxon>Eubacteriales</taxon>
        <taxon>Eubacteriaceae</taxon>
        <taxon>Eubacterium</taxon>
    </lineage>
</organism>
<evidence type="ECO:0000313" key="4">
    <source>
        <dbReference type="Proteomes" id="UP000006000"/>
    </source>
</evidence>